<evidence type="ECO:0000256" key="1">
    <source>
        <dbReference type="ARBA" id="ARBA00010579"/>
    </source>
</evidence>
<protein>
    <recommendedName>
        <fullName evidence="4">SUN domain-containing protein</fullName>
    </recommendedName>
</protein>
<dbReference type="EMBL" id="CVQI01033646">
    <property type="protein sequence ID" value="CRK43841.1"/>
    <property type="molecule type" value="Genomic_DNA"/>
</dbReference>
<proteinExistence type="inferred from homology"/>
<name>A0A0G4NB73_VERLO</name>
<feature type="non-terminal residue" evidence="2">
    <location>
        <position position="1"/>
    </location>
</feature>
<dbReference type="PANTHER" id="PTHR31654">
    <property type="entry name" value="SECRETED BETA-GLUCOSIDASE ADG3-RELATED"/>
    <property type="match status" value="1"/>
</dbReference>
<evidence type="ECO:0000313" key="3">
    <source>
        <dbReference type="Proteomes" id="UP000045706"/>
    </source>
</evidence>
<feature type="non-terminal residue" evidence="2">
    <location>
        <position position="181"/>
    </location>
</feature>
<dbReference type="Pfam" id="PF03856">
    <property type="entry name" value="SUN"/>
    <property type="match status" value="1"/>
</dbReference>
<reference evidence="3" key="1">
    <citation type="submission" date="2015-05" db="EMBL/GenBank/DDBJ databases">
        <authorList>
            <person name="Fogelqvist Johan"/>
        </authorList>
    </citation>
    <scope>NUCLEOTIDE SEQUENCE [LARGE SCALE GENOMIC DNA]</scope>
</reference>
<evidence type="ECO:0000313" key="2">
    <source>
        <dbReference type="EMBL" id="CRK43841.1"/>
    </source>
</evidence>
<accession>A0A0G4NB73</accession>
<organism evidence="2 3">
    <name type="scientific">Verticillium longisporum</name>
    <name type="common">Verticillium dahliae var. longisporum</name>
    <dbReference type="NCBI Taxonomy" id="100787"/>
    <lineage>
        <taxon>Eukaryota</taxon>
        <taxon>Fungi</taxon>
        <taxon>Dikarya</taxon>
        <taxon>Ascomycota</taxon>
        <taxon>Pezizomycotina</taxon>
        <taxon>Sordariomycetes</taxon>
        <taxon>Hypocreomycetidae</taxon>
        <taxon>Glomerellales</taxon>
        <taxon>Plectosphaerellaceae</taxon>
        <taxon>Verticillium</taxon>
    </lineage>
</organism>
<evidence type="ECO:0008006" key="4">
    <source>
        <dbReference type="Google" id="ProtNLM"/>
    </source>
</evidence>
<dbReference type="PANTHER" id="PTHR31654:SF0">
    <property type="entry name" value="SECRETED BETA-GLUCOSIDASE ADG3-RELATED"/>
    <property type="match status" value="1"/>
</dbReference>
<gene>
    <name evidence="2" type="ORF">BN1723_019317</name>
</gene>
<dbReference type="Proteomes" id="UP000045706">
    <property type="component" value="Unassembled WGS sequence"/>
</dbReference>
<comment type="similarity">
    <text evidence="1">Belongs to the SUN family.</text>
</comment>
<dbReference type="InterPro" id="IPR005556">
    <property type="entry name" value="SUN"/>
</dbReference>
<dbReference type="AlphaFoldDB" id="A0A0G4NB73"/>
<dbReference type="InterPro" id="IPR053088">
    <property type="entry name" value="Beta-glucosidase/SUN-like"/>
</dbReference>
<sequence>PFEDSPYCVDGAGTITAVNECGKPLSFCQTILPGNEAMLSPTIVDKSATLAVPDPSYWCSTSAHFYVNPPGVQEEGCIWGDESKNIGNWATYVAGANQDAKGQTFVTLGYNPKWEETNMKNSMPSYAVKIECPDGGCNGTPCSIDPSKSGSGEVTSNNAGTGAGGSQFCVVTVPKGSKANI</sequence>